<organism evidence="1 2">
    <name type="scientific">Cetraspora pellucida</name>
    <dbReference type="NCBI Taxonomy" id="1433469"/>
    <lineage>
        <taxon>Eukaryota</taxon>
        <taxon>Fungi</taxon>
        <taxon>Fungi incertae sedis</taxon>
        <taxon>Mucoromycota</taxon>
        <taxon>Glomeromycotina</taxon>
        <taxon>Glomeromycetes</taxon>
        <taxon>Diversisporales</taxon>
        <taxon>Gigasporaceae</taxon>
        <taxon>Cetraspora</taxon>
    </lineage>
</organism>
<evidence type="ECO:0000313" key="2">
    <source>
        <dbReference type="Proteomes" id="UP000789759"/>
    </source>
</evidence>
<evidence type="ECO:0000313" key="1">
    <source>
        <dbReference type="EMBL" id="CAG8749586.1"/>
    </source>
</evidence>
<gene>
    <name evidence="1" type="ORF">CPELLU_LOCUS14615</name>
</gene>
<comment type="caution">
    <text evidence="1">The sequence shown here is derived from an EMBL/GenBank/DDBJ whole genome shotgun (WGS) entry which is preliminary data.</text>
</comment>
<name>A0A9N9NQS8_9GLOM</name>
<sequence>MPFLLLYLQLGAKSELADILSKSTTICNMDLCKCKIAKSTPVSTTSSSTKVNDLTNSLKHLLSAWVDPVMGDSQETIEIVKCITPK</sequence>
<keyword evidence="2" id="KW-1185">Reference proteome</keyword>
<reference evidence="1" key="1">
    <citation type="submission" date="2021-06" db="EMBL/GenBank/DDBJ databases">
        <authorList>
            <person name="Kallberg Y."/>
            <person name="Tangrot J."/>
            <person name="Rosling A."/>
        </authorList>
    </citation>
    <scope>NUCLEOTIDE SEQUENCE</scope>
    <source>
        <strain evidence="1">FL966</strain>
    </source>
</reference>
<feature type="non-terminal residue" evidence="1">
    <location>
        <position position="86"/>
    </location>
</feature>
<dbReference type="Proteomes" id="UP000789759">
    <property type="component" value="Unassembled WGS sequence"/>
</dbReference>
<protein>
    <submittedName>
        <fullName evidence="1">6024_t:CDS:1</fullName>
    </submittedName>
</protein>
<proteinExistence type="predicted"/>
<dbReference type="AlphaFoldDB" id="A0A9N9NQS8"/>
<accession>A0A9N9NQS8</accession>
<dbReference type="OrthoDB" id="10485645at2759"/>
<dbReference type="EMBL" id="CAJVQA010017602">
    <property type="protein sequence ID" value="CAG8749586.1"/>
    <property type="molecule type" value="Genomic_DNA"/>
</dbReference>